<evidence type="ECO:0000256" key="2">
    <source>
        <dbReference type="ARBA" id="ARBA00023315"/>
    </source>
</evidence>
<feature type="domain" description="N-acetyltransferase" evidence="3">
    <location>
        <begin position="1"/>
        <end position="75"/>
    </location>
</feature>
<dbReference type="EMBL" id="DMVW01000088">
    <property type="protein sequence ID" value="HAR51951.1"/>
    <property type="molecule type" value="Genomic_DNA"/>
</dbReference>
<comment type="caution">
    <text evidence="4">The sequence shown here is derived from an EMBL/GenBank/DDBJ whole genome shotgun (WGS) entry which is preliminary data.</text>
</comment>
<dbReference type="Pfam" id="PF00583">
    <property type="entry name" value="Acetyltransf_1"/>
    <property type="match status" value="1"/>
</dbReference>
<proteinExistence type="predicted"/>
<accession>A0A348WBN9</accession>
<evidence type="ECO:0000259" key="3">
    <source>
        <dbReference type="PROSITE" id="PS51186"/>
    </source>
</evidence>
<keyword evidence="1 4" id="KW-0808">Transferase</keyword>
<protein>
    <submittedName>
        <fullName evidence="4">GNAT family N-acetyltransferase</fullName>
    </submittedName>
</protein>
<feature type="non-terminal residue" evidence="4">
    <location>
        <position position="1"/>
    </location>
</feature>
<dbReference type="PANTHER" id="PTHR43877:SF2">
    <property type="entry name" value="AMINOALKYLPHOSPHONATE N-ACETYLTRANSFERASE-RELATED"/>
    <property type="match status" value="1"/>
</dbReference>
<dbReference type="InterPro" id="IPR000182">
    <property type="entry name" value="GNAT_dom"/>
</dbReference>
<evidence type="ECO:0000313" key="5">
    <source>
        <dbReference type="Proteomes" id="UP000264719"/>
    </source>
</evidence>
<dbReference type="PROSITE" id="PS51186">
    <property type="entry name" value="GNAT"/>
    <property type="match status" value="1"/>
</dbReference>
<dbReference type="GO" id="GO:0016747">
    <property type="term" value="F:acyltransferase activity, transferring groups other than amino-acyl groups"/>
    <property type="evidence" value="ECO:0007669"/>
    <property type="project" value="InterPro"/>
</dbReference>
<dbReference type="Proteomes" id="UP000264719">
    <property type="component" value="Unassembled WGS sequence"/>
</dbReference>
<evidence type="ECO:0000313" key="4">
    <source>
        <dbReference type="EMBL" id="HAR51951.1"/>
    </source>
</evidence>
<evidence type="ECO:0000256" key="1">
    <source>
        <dbReference type="ARBA" id="ARBA00022679"/>
    </source>
</evidence>
<reference evidence="4 5" key="1">
    <citation type="journal article" date="2018" name="Nat. Biotechnol.">
        <title>A standardized bacterial taxonomy based on genome phylogeny substantially revises the tree of life.</title>
        <authorList>
            <person name="Parks D.H."/>
            <person name="Chuvochina M."/>
            <person name="Waite D.W."/>
            <person name="Rinke C."/>
            <person name="Skarshewski A."/>
            <person name="Chaumeil P.A."/>
            <person name="Hugenholtz P."/>
        </authorList>
    </citation>
    <scope>NUCLEOTIDE SEQUENCE [LARGE SCALE GENOMIC DNA]</scope>
    <source>
        <strain evidence="4">UBA9169</strain>
    </source>
</reference>
<keyword evidence="2" id="KW-0012">Acyltransferase</keyword>
<dbReference type="SUPFAM" id="SSF55729">
    <property type="entry name" value="Acyl-CoA N-acyltransferases (Nat)"/>
    <property type="match status" value="1"/>
</dbReference>
<dbReference type="AlphaFoldDB" id="A0A348WBN9"/>
<gene>
    <name evidence="4" type="ORF">DCS45_08760</name>
</gene>
<sequence>MFTSPAARGRGVAAALLRQIEDTARAEALPLLRLETGEALDAAIRLYERHGFRRCARFGDYAPNETSVFMEKSLEPLETLETRT</sequence>
<name>A0A348WBN9_9RHOB</name>
<dbReference type="PANTHER" id="PTHR43877">
    <property type="entry name" value="AMINOALKYLPHOSPHONATE N-ACETYLTRANSFERASE-RELATED-RELATED"/>
    <property type="match status" value="1"/>
</dbReference>
<dbReference type="InterPro" id="IPR016181">
    <property type="entry name" value="Acyl_CoA_acyltransferase"/>
</dbReference>
<dbReference type="Gene3D" id="3.40.630.30">
    <property type="match status" value="1"/>
</dbReference>
<organism evidence="4 5">
    <name type="scientific">Roseovarius nubinhibens</name>
    <dbReference type="NCBI Taxonomy" id="314263"/>
    <lineage>
        <taxon>Bacteria</taxon>
        <taxon>Pseudomonadati</taxon>
        <taxon>Pseudomonadota</taxon>
        <taxon>Alphaproteobacteria</taxon>
        <taxon>Rhodobacterales</taxon>
        <taxon>Roseobacteraceae</taxon>
        <taxon>Roseovarius</taxon>
    </lineage>
</organism>
<dbReference type="InterPro" id="IPR050832">
    <property type="entry name" value="Bact_Acetyltransf"/>
</dbReference>